<keyword evidence="3" id="KW-1185">Reference proteome</keyword>
<accession>A0ABU5RR11</accession>
<evidence type="ECO:0000313" key="2">
    <source>
        <dbReference type="EMBL" id="MEA5390192.1"/>
    </source>
</evidence>
<reference evidence="2 3" key="1">
    <citation type="submission" date="2023-12" db="EMBL/GenBank/DDBJ databases">
        <title>Baltic Sea Cyanobacteria.</title>
        <authorList>
            <person name="Delbaje E."/>
            <person name="Fewer D.P."/>
            <person name="Shishido T.K."/>
        </authorList>
    </citation>
    <scope>NUCLEOTIDE SEQUENCE [LARGE SCALE GENOMIC DNA]</scope>
    <source>
        <strain evidence="2 3">UHCC 0139</strain>
    </source>
</reference>
<comment type="caution">
    <text evidence="2">The sequence shown here is derived from an EMBL/GenBank/DDBJ whole genome shotgun (WGS) entry which is preliminary data.</text>
</comment>
<dbReference type="EMBL" id="JAYGHX010000001">
    <property type="protein sequence ID" value="MEA5390192.1"/>
    <property type="molecule type" value="Genomic_DNA"/>
</dbReference>
<protein>
    <submittedName>
        <fullName evidence="2">Sulfurtransferase TusA family protein</fullName>
    </submittedName>
</protein>
<dbReference type="InterPro" id="IPR036868">
    <property type="entry name" value="TusA-like_sf"/>
</dbReference>
<dbReference type="CDD" id="cd00291">
    <property type="entry name" value="SirA_YedF_YeeD"/>
    <property type="match status" value="1"/>
</dbReference>
<dbReference type="InterPro" id="IPR001455">
    <property type="entry name" value="TusA-like"/>
</dbReference>
<proteinExistence type="predicted"/>
<organism evidence="2 3">
    <name type="scientific">Cyanobium gracile UHCC 0139</name>
    <dbReference type="NCBI Taxonomy" id="3110308"/>
    <lineage>
        <taxon>Bacteria</taxon>
        <taxon>Bacillati</taxon>
        <taxon>Cyanobacteriota</taxon>
        <taxon>Cyanophyceae</taxon>
        <taxon>Synechococcales</taxon>
        <taxon>Prochlorococcaceae</taxon>
        <taxon>Cyanobium</taxon>
    </lineage>
</organism>
<dbReference type="Gene3D" id="3.30.110.40">
    <property type="entry name" value="TusA-like domain"/>
    <property type="match status" value="1"/>
</dbReference>
<feature type="domain" description="UPF0033" evidence="1">
    <location>
        <begin position="7"/>
        <end position="64"/>
    </location>
</feature>
<dbReference type="SUPFAM" id="SSF64307">
    <property type="entry name" value="SirA-like"/>
    <property type="match status" value="1"/>
</dbReference>
<gene>
    <name evidence="2" type="ORF">VB738_02845</name>
</gene>
<dbReference type="RefSeq" id="WP_323304293.1">
    <property type="nucleotide sequence ID" value="NZ_JAYGHX010000001.1"/>
</dbReference>
<sequence length="82" mass="8771">MGGSPAVLDLRGTPCPVNFIRARLALEPLPPGSWLRIDLDGGEPEQMVTEGLRSEGHTVQRVDPSPFAPGEGVRLLVRRDGG</sequence>
<dbReference type="Pfam" id="PF01206">
    <property type="entry name" value="TusA"/>
    <property type="match status" value="1"/>
</dbReference>
<name>A0ABU5RR11_9CYAN</name>
<evidence type="ECO:0000259" key="1">
    <source>
        <dbReference type="Pfam" id="PF01206"/>
    </source>
</evidence>
<evidence type="ECO:0000313" key="3">
    <source>
        <dbReference type="Proteomes" id="UP001304461"/>
    </source>
</evidence>
<dbReference type="Proteomes" id="UP001304461">
    <property type="component" value="Unassembled WGS sequence"/>
</dbReference>